<keyword evidence="5" id="KW-1133">Transmembrane helix</keyword>
<dbReference type="PANTHER" id="PTHR30558">
    <property type="entry name" value="EXBD MEMBRANE COMPONENT OF PMF-DRIVEN MACROMOLECULE IMPORT SYSTEM"/>
    <property type="match status" value="1"/>
</dbReference>
<evidence type="ECO:0000256" key="6">
    <source>
        <dbReference type="ARBA" id="ARBA00023136"/>
    </source>
</evidence>
<keyword evidence="9" id="KW-1185">Reference proteome</keyword>
<evidence type="ECO:0000256" key="5">
    <source>
        <dbReference type="ARBA" id="ARBA00022989"/>
    </source>
</evidence>
<comment type="subcellular location">
    <subcellularLocation>
        <location evidence="1">Cell membrane</location>
        <topology evidence="1">Single-pass membrane protein</topology>
    </subcellularLocation>
    <subcellularLocation>
        <location evidence="7">Cell membrane</location>
        <topology evidence="7">Single-pass type II membrane protein</topology>
    </subcellularLocation>
</comment>
<evidence type="ECO:0000313" key="9">
    <source>
        <dbReference type="Proteomes" id="UP000216605"/>
    </source>
</evidence>
<gene>
    <name evidence="8" type="ORF">CHU92_10840</name>
</gene>
<comment type="caution">
    <text evidence="8">The sequence shown here is derived from an EMBL/GenBank/DDBJ whole genome shotgun (WGS) entry which is preliminary data.</text>
</comment>
<keyword evidence="7" id="KW-0653">Protein transport</keyword>
<keyword evidence="4 7" id="KW-0812">Transmembrane</keyword>
<keyword evidence="3" id="KW-1003">Cell membrane</keyword>
<dbReference type="Gene3D" id="3.30.420.270">
    <property type="match status" value="1"/>
</dbReference>
<dbReference type="GO" id="GO:0015031">
    <property type="term" value="P:protein transport"/>
    <property type="evidence" value="ECO:0007669"/>
    <property type="project" value="UniProtKB-KW"/>
</dbReference>
<evidence type="ECO:0000256" key="3">
    <source>
        <dbReference type="ARBA" id="ARBA00022475"/>
    </source>
</evidence>
<reference evidence="8 9" key="1">
    <citation type="submission" date="2017-07" db="EMBL/GenBank/DDBJ databases">
        <title>Flavobacterium cyanobacteriorum sp. nov., isolated from cyanobacterial aggregates in a eutrophic lake.</title>
        <authorList>
            <person name="Cai H."/>
        </authorList>
    </citation>
    <scope>NUCLEOTIDE SEQUENCE [LARGE SCALE GENOMIC DNA]</scope>
    <source>
        <strain evidence="8 9">TH021</strain>
    </source>
</reference>
<evidence type="ECO:0000256" key="2">
    <source>
        <dbReference type="ARBA" id="ARBA00005811"/>
    </source>
</evidence>
<keyword evidence="6" id="KW-0472">Membrane</keyword>
<dbReference type="InterPro" id="IPR003400">
    <property type="entry name" value="ExbD"/>
</dbReference>
<dbReference type="AlphaFoldDB" id="A0A255Z3K0"/>
<organism evidence="8 9">
    <name type="scientific">Flavobacterium cyanobacteriorum</name>
    <dbReference type="NCBI Taxonomy" id="2022802"/>
    <lineage>
        <taxon>Bacteria</taxon>
        <taxon>Pseudomonadati</taxon>
        <taxon>Bacteroidota</taxon>
        <taxon>Flavobacteriia</taxon>
        <taxon>Flavobacteriales</taxon>
        <taxon>Flavobacteriaceae</taxon>
        <taxon>Flavobacterium</taxon>
    </lineage>
</organism>
<dbReference type="GO" id="GO:0005886">
    <property type="term" value="C:plasma membrane"/>
    <property type="evidence" value="ECO:0007669"/>
    <property type="project" value="UniProtKB-SubCell"/>
</dbReference>
<proteinExistence type="inferred from homology"/>
<dbReference type="EMBL" id="NOXV01000282">
    <property type="protein sequence ID" value="OYQ35465.1"/>
    <property type="molecule type" value="Genomic_DNA"/>
</dbReference>
<dbReference type="RefSeq" id="WP_094415467.1">
    <property type="nucleotide sequence ID" value="NZ_NOXV01000282.1"/>
</dbReference>
<sequence>MKVRRNKRFHAEIAASALSDIMFFLFLFFLIISTLANPNVIKLALPKAKSTAQTHKSHMSISVKVEEGQPNQYYMNQEKVPFDQLSLRLAEHVQRTQDSTVIVRFPYDLKVQDMVNILEIGESQRLKFVIATSK</sequence>
<dbReference type="PANTHER" id="PTHR30558:SF3">
    <property type="entry name" value="BIOPOLYMER TRANSPORT PROTEIN EXBD-RELATED"/>
    <property type="match status" value="1"/>
</dbReference>
<dbReference type="Pfam" id="PF02472">
    <property type="entry name" value="ExbD"/>
    <property type="match status" value="1"/>
</dbReference>
<keyword evidence="7" id="KW-0813">Transport</keyword>
<evidence type="ECO:0000256" key="7">
    <source>
        <dbReference type="RuleBase" id="RU003879"/>
    </source>
</evidence>
<dbReference type="Proteomes" id="UP000216605">
    <property type="component" value="Unassembled WGS sequence"/>
</dbReference>
<evidence type="ECO:0000313" key="8">
    <source>
        <dbReference type="EMBL" id="OYQ35465.1"/>
    </source>
</evidence>
<evidence type="ECO:0000256" key="4">
    <source>
        <dbReference type="ARBA" id="ARBA00022692"/>
    </source>
</evidence>
<evidence type="ECO:0000256" key="1">
    <source>
        <dbReference type="ARBA" id="ARBA00004162"/>
    </source>
</evidence>
<dbReference type="OrthoDB" id="1375727at2"/>
<name>A0A255Z3K0_9FLAO</name>
<accession>A0A255Z3K0</accession>
<comment type="similarity">
    <text evidence="2 7">Belongs to the ExbD/TolR family.</text>
</comment>
<dbReference type="GO" id="GO:0022857">
    <property type="term" value="F:transmembrane transporter activity"/>
    <property type="evidence" value="ECO:0007669"/>
    <property type="project" value="InterPro"/>
</dbReference>
<protein>
    <submittedName>
        <fullName evidence="8">Biopolymer transporter ExbD</fullName>
    </submittedName>
</protein>